<dbReference type="EMBL" id="ML975245">
    <property type="protein sequence ID" value="KAF1839321.1"/>
    <property type="molecule type" value="Genomic_DNA"/>
</dbReference>
<proteinExistence type="predicted"/>
<dbReference type="OrthoDB" id="3796009at2759"/>
<sequence>MSANNTPPDAESLPKRQTGLAWNDFQYGGPLDQLLGTSTSDQATQTPAQKIANRLREERLRFVKKVPNSLNSTLCCPRDRRAVLTVYQDGLDLIDEENYETVYFDASLKIKVILGLRDPGMFQVVFNKKMLLPPLDPEYSEPRIEYSDDPFGRRAYSRLQAWRKEGWPNKWPEKAIADQKAIAKGGKRGKKRKCSAITSAGWEDLDWEDEASKNWGT</sequence>
<protein>
    <submittedName>
        <fullName evidence="1">Uncharacterized protein</fullName>
    </submittedName>
</protein>
<organism evidence="1 2">
    <name type="scientific">Decorospora gaudefroyi</name>
    <dbReference type="NCBI Taxonomy" id="184978"/>
    <lineage>
        <taxon>Eukaryota</taxon>
        <taxon>Fungi</taxon>
        <taxon>Dikarya</taxon>
        <taxon>Ascomycota</taxon>
        <taxon>Pezizomycotina</taxon>
        <taxon>Dothideomycetes</taxon>
        <taxon>Pleosporomycetidae</taxon>
        <taxon>Pleosporales</taxon>
        <taxon>Pleosporineae</taxon>
        <taxon>Pleosporaceae</taxon>
        <taxon>Decorospora</taxon>
    </lineage>
</organism>
<name>A0A6A5KVF1_9PLEO</name>
<evidence type="ECO:0000313" key="2">
    <source>
        <dbReference type="Proteomes" id="UP000800040"/>
    </source>
</evidence>
<evidence type="ECO:0000313" key="1">
    <source>
        <dbReference type="EMBL" id="KAF1839321.1"/>
    </source>
</evidence>
<keyword evidence="2" id="KW-1185">Reference proteome</keyword>
<accession>A0A6A5KVF1</accession>
<reference evidence="1" key="1">
    <citation type="submission" date="2020-01" db="EMBL/GenBank/DDBJ databases">
        <authorList>
            <consortium name="DOE Joint Genome Institute"/>
            <person name="Haridas S."/>
            <person name="Albert R."/>
            <person name="Binder M."/>
            <person name="Bloem J."/>
            <person name="Labutti K."/>
            <person name="Salamov A."/>
            <person name="Andreopoulos B."/>
            <person name="Baker S.E."/>
            <person name="Barry K."/>
            <person name="Bills G."/>
            <person name="Bluhm B.H."/>
            <person name="Cannon C."/>
            <person name="Castanera R."/>
            <person name="Culley D.E."/>
            <person name="Daum C."/>
            <person name="Ezra D."/>
            <person name="Gonzalez J.B."/>
            <person name="Henrissat B."/>
            <person name="Kuo A."/>
            <person name="Liang C."/>
            <person name="Lipzen A."/>
            <person name="Lutzoni F."/>
            <person name="Magnuson J."/>
            <person name="Mondo S."/>
            <person name="Nolan M."/>
            <person name="Ohm R."/>
            <person name="Pangilinan J."/>
            <person name="Park H.-J."/>
            <person name="Ramirez L."/>
            <person name="Alfaro M."/>
            <person name="Sun H."/>
            <person name="Tritt A."/>
            <person name="Yoshinaga Y."/>
            <person name="Zwiers L.-H."/>
            <person name="Turgeon B.G."/>
            <person name="Goodwin S.B."/>
            <person name="Spatafora J.W."/>
            <person name="Crous P.W."/>
            <person name="Grigoriev I.V."/>
        </authorList>
    </citation>
    <scope>NUCLEOTIDE SEQUENCE</scope>
    <source>
        <strain evidence="1">P77</strain>
    </source>
</reference>
<dbReference type="Proteomes" id="UP000800040">
    <property type="component" value="Unassembled WGS sequence"/>
</dbReference>
<gene>
    <name evidence="1" type="ORF">BDW02DRAFT_575420</name>
</gene>
<dbReference type="AlphaFoldDB" id="A0A6A5KVF1"/>